<dbReference type="Proteomes" id="UP000450457">
    <property type="component" value="Unassembled WGS sequence"/>
</dbReference>
<dbReference type="GeneID" id="78007923"/>
<accession>A0A845FD63</accession>
<organism evidence="1 2">
    <name type="scientific">Halobacillus litoralis</name>
    <dbReference type="NCBI Taxonomy" id="45668"/>
    <lineage>
        <taxon>Bacteria</taxon>
        <taxon>Bacillati</taxon>
        <taxon>Bacillota</taxon>
        <taxon>Bacilli</taxon>
        <taxon>Bacillales</taxon>
        <taxon>Bacillaceae</taxon>
        <taxon>Halobacillus</taxon>
    </lineage>
</organism>
<dbReference type="AlphaFoldDB" id="A0A845FD63"/>
<evidence type="ECO:0000313" key="2">
    <source>
        <dbReference type="Proteomes" id="UP000450457"/>
    </source>
</evidence>
<reference evidence="1 2" key="1">
    <citation type="submission" date="2019-11" db="EMBL/GenBank/DDBJ databases">
        <title>Genome sequences of 17 halophilic strains isolated from different environments.</title>
        <authorList>
            <person name="Furrow R.E."/>
        </authorList>
    </citation>
    <scope>NUCLEOTIDE SEQUENCE [LARGE SCALE GENOMIC DNA]</scope>
    <source>
        <strain evidence="1 2">SL-4</strain>
    </source>
</reference>
<dbReference type="EMBL" id="WMFA01000004">
    <property type="protein sequence ID" value="MYL71781.1"/>
    <property type="molecule type" value="Genomic_DNA"/>
</dbReference>
<proteinExistence type="predicted"/>
<evidence type="ECO:0000313" key="1">
    <source>
        <dbReference type="EMBL" id="MYL71781.1"/>
    </source>
</evidence>
<name>A0A845FD63_9BACI</name>
<gene>
    <name evidence="1" type="ORF">GLW00_13015</name>
</gene>
<sequence>MLHNSTYYTLQTKTIMTHQSKQYCISDKENQRVATFEEDSSSSGNWLNHALQFFNLNQMTSLHIKLLSVNQEVIAHIYRKKGLTSDVSIQTGDATYDLRFKGSISQKIIAESSGETLFEVNGKNMASDFEAKAGDTQIATIQKRSIPAPTTKEAWLSGDIYHVRGREWTEEQAILLLCTTLMIDLTYHQR</sequence>
<dbReference type="RefSeq" id="WP_160914718.1">
    <property type="nucleotide sequence ID" value="NZ_WMFA01000004.1"/>
</dbReference>
<comment type="caution">
    <text evidence="1">The sequence shown here is derived from an EMBL/GenBank/DDBJ whole genome shotgun (WGS) entry which is preliminary data.</text>
</comment>
<protein>
    <submittedName>
        <fullName evidence="1">Uncharacterized protein</fullName>
    </submittedName>
</protein>
<dbReference type="OrthoDB" id="2968209at2"/>